<evidence type="ECO:0000313" key="5">
    <source>
        <dbReference type="EMBL" id="PVD25459.1"/>
    </source>
</evidence>
<feature type="region of interest" description="Disordered" evidence="3">
    <location>
        <begin position="220"/>
        <end position="241"/>
    </location>
</feature>
<dbReference type="InterPro" id="IPR049270">
    <property type="entry name" value="CFAP58_CC"/>
</dbReference>
<evidence type="ECO:0000256" key="2">
    <source>
        <dbReference type="SAM" id="Coils"/>
    </source>
</evidence>
<evidence type="ECO:0000259" key="4">
    <source>
        <dbReference type="Pfam" id="PF21771"/>
    </source>
</evidence>
<keyword evidence="1 2" id="KW-0175">Coiled coil</keyword>
<dbReference type="STRING" id="400727.A0A2T7NWA7"/>
<proteinExistence type="predicted"/>
<name>A0A2T7NWA7_POMCA</name>
<feature type="compositionally biased region" description="Basic and acidic residues" evidence="3">
    <location>
        <begin position="220"/>
        <end position="231"/>
    </location>
</feature>
<feature type="region of interest" description="Disordered" evidence="3">
    <location>
        <begin position="55"/>
        <end position="98"/>
    </location>
</feature>
<dbReference type="Proteomes" id="UP000245119">
    <property type="component" value="Linkage Group LG8"/>
</dbReference>
<organism evidence="5 6">
    <name type="scientific">Pomacea canaliculata</name>
    <name type="common">Golden apple snail</name>
    <dbReference type="NCBI Taxonomy" id="400727"/>
    <lineage>
        <taxon>Eukaryota</taxon>
        <taxon>Metazoa</taxon>
        <taxon>Spiralia</taxon>
        <taxon>Lophotrochozoa</taxon>
        <taxon>Mollusca</taxon>
        <taxon>Gastropoda</taxon>
        <taxon>Caenogastropoda</taxon>
        <taxon>Architaenioglossa</taxon>
        <taxon>Ampullarioidea</taxon>
        <taxon>Ampullariidae</taxon>
        <taxon>Pomacea</taxon>
    </lineage>
</organism>
<feature type="coiled-coil region" evidence="2">
    <location>
        <begin position="679"/>
        <end position="727"/>
    </location>
</feature>
<feature type="coiled-coil region" evidence="2">
    <location>
        <begin position="407"/>
        <end position="518"/>
    </location>
</feature>
<dbReference type="PANTHER" id="PTHR32083">
    <property type="entry name" value="CILIA AND FLAGELLA-ASSOCIATED PROTEIN 58-RELATED"/>
    <property type="match status" value="1"/>
</dbReference>
<evidence type="ECO:0000256" key="3">
    <source>
        <dbReference type="SAM" id="MobiDB-lite"/>
    </source>
</evidence>
<sequence>MSQEDRSTIASLRKDVDNAWKMVEHGREKELVARDTIQALKQEIDKLTSLVEKGAGIPPDLKQQEVRESQPAAEKQKSEEVKETQEEQTGEVKDDGERQRLMLYQAEVELRSKAAELQRERIRCKKLEKSCAESESALEKGKAELEEARKQLEAMNASVTRLQDGNNDLMLSIDNLRKENEVANVKLQRAQLDIQKQTSTAEELTQENASLGQKIRLVEENSDKNDGGHQETDEDQGQTRTLVDVRNQLKKDKQTVENDLAASTKELETSKKLMAVANSRINNLTREKDNAVKLYGKQAKSMEKQTDLLHLQERTNHTLSREIMGFQRESEKQRRIITQLELERDRYLLENDNLSQRYMKCMEEIQVRDLQIMDGKKHVEEVETRLKMQQNLYEAVHADRNNYSFKLVETQDEMAVMRNKVHVLEHQSQQLKEEVAATEALVNKEHVERSRVEKERDAASAEVQTLKAKVHEANEAIQELKMTECKLLKIISATDRTCKQQKRELDKILNERDVLGSQLVRRNDEMSLLYEKTRLLTMLMNKGYVAYYQRLEDIRLLRLEVKRLRNDKRCLEKTVQNVHDYRQELYQCHRDLLHERARCAALETELSHPRQIHRWRGLQISDPSRFELIQKVQMLQKRLISRTEEIVEVERVLQEKDRLYVELRAVLERQPGPEIIEQLAVYQRVLRNKNKQLKQLTAELNMFETDTKLQKHDINKMEKEVTDLKKKYYKEKKHRQENLDKKIFGFRRALLPRPQFTGGGFKLSV</sequence>
<dbReference type="OrthoDB" id="264785at2759"/>
<evidence type="ECO:0000256" key="1">
    <source>
        <dbReference type="ARBA" id="ARBA00023054"/>
    </source>
</evidence>
<accession>A0A2T7NWA7</accession>
<keyword evidence="6" id="KW-1185">Reference proteome</keyword>
<reference evidence="5 6" key="1">
    <citation type="submission" date="2018-04" db="EMBL/GenBank/DDBJ databases">
        <title>The genome of golden apple snail Pomacea canaliculata provides insight into stress tolerance and invasive adaptation.</title>
        <authorList>
            <person name="Liu C."/>
            <person name="Liu B."/>
            <person name="Ren Y."/>
            <person name="Zhang Y."/>
            <person name="Wang H."/>
            <person name="Li S."/>
            <person name="Jiang F."/>
            <person name="Yin L."/>
            <person name="Zhang G."/>
            <person name="Qian W."/>
            <person name="Fan W."/>
        </authorList>
    </citation>
    <scope>NUCLEOTIDE SEQUENCE [LARGE SCALE GENOMIC DNA]</scope>
    <source>
        <strain evidence="5">SZHN2017</strain>
        <tissue evidence="5">Muscle</tissue>
    </source>
</reference>
<feature type="coiled-coil region" evidence="2">
    <location>
        <begin position="246"/>
        <end position="294"/>
    </location>
</feature>
<comment type="caution">
    <text evidence="5">The sequence shown here is derived from an EMBL/GenBank/DDBJ whole genome shotgun (WGS) entry which is preliminary data.</text>
</comment>
<protein>
    <recommendedName>
        <fullName evidence="4">Cilia- and flagella-associated protein 58 central coiled coil domain-containing protein</fullName>
    </recommendedName>
</protein>
<dbReference type="EMBL" id="PZQS01000008">
    <property type="protein sequence ID" value="PVD25459.1"/>
    <property type="molecule type" value="Genomic_DNA"/>
</dbReference>
<evidence type="ECO:0000313" key="6">
    <source>
        <dbReference type="Proteomes" id="UP000245119"/>
    </source>
</evidence>
<dbReference type="AlphaFoldDB" id="A0A2T7NWA7"/>
<feature type="compositionally biased region" description="Basic and acidic residues" evidence="3">
    <location>
        <begin position="62"/>
        <end position="98"/>
    </location>
</feature>
<dbReference type="Pfam" id="PF21771">
    <property type="entry name" value="CFAP58_CC"/>
    <property type="match status" value="1"/>
</dbReference>
<gene>
    <name evidence="5" type="ORF">C0Q70_13115</name>
</gene>
<dbReference type="PANTHER" id="PTHR32083:SF0">
    <property type="entry name" value="CILIA AND FLAGELLA-ASSOCIATED PROTEIN 58"/>
    <property type="match status" value="1"/>
</dbReference>
<feature type="domain" description="Cilia- and flagella-associated protein 58 central coiled coil" evidence="4">
    <location>
        <begin position="268"/>
        <end position="571"/>
    </location>
</feature>
<dbReference type="GO" id="GO:0005856">
    <property type="term" value="C:cytoskeleton"/>
    <property type="evidence" value="ECO:0007669"/>
    <property type="project" value="TreeGrafter"/>
</dbReference>